<accession>A0A2B7YZP5</accession>
<dbReference type="EMBL" id="PDNA01000009">
    <property type="protein sequence ID" value="PGH27156.1"/>
    <property type="molecule type" value="Genomic_DNA"/>
</dbReference>
<dbReference type="AlphaFoldDB" id="A0A2B7YZP5"/>
<evidence type="ECO:0000313" key="3">
    <source>
        <dbReference type="EMBL" id="PGH27156.1"/>
    </source>
</evidence>
<dbReference type="Gene3D" id="3.10.310.20">
    <property type="entry name" value="DHHA2 domain"/>
    <property type="match status" value="1"/>
</dbReference>
<evidence type="ECO:0000259" key="2">
    <source>
        <dbReference type="SMART" id="SM01131"/>
    </source>
</evidence>
<dbReference type="STRING" id="1447883.A0A2B7YZP5"/>
<dbReference type="OrthoDB" id="374045at2759"/>
<evidence type="ECO:0000313" key="4">
    <source>
        <dbReference type="Proteomes" id="UP000224634"/>
    </source>
</evidence>
<protein>
    <recommendedName>
        <fullName evidence="2">DHHA2 domain-containing protein</fullName>
    </recommendedName>
</protein>
<dbReference type="PANTHER" id="PTHR12112:SF39">
    <property type="entry name" value="EG:152A3.5 PROTEIN (FBGN0003116_PN PROTEIN)"/>
    <property type="match status" value="1"/>
</dbReference>
<feature type="region of interest" description="Disordered" evidence="1">
    <location>
        <begin position="161"/>
        <end position="191"/>
    </location>
</feature>
<dbReference type="Proteomes" id="UP000224634">
    <property type="component" value="Unassembled WGS sequence"/>
</dbReference>
<name>A0A2B7YZP5_POLH7</name>
<dbReference type="GO" id="GO:0005737">
    <property type="term" value="C:cytoplasm"/>
    <property type="evidence" value="ECO:0007669"/>
    <property type="project" value="InterPro"/>
</dbReference>
<dbReference type="SMART" id="SM01131">
    <property type="entry name" value="DHHA2"/>
    <property type="match status" value="1"/>
</dbReference>
<dbReference type="InterPro" id="IPR038222">
    <property type="entry name" value="DHHA2_dom_sf"/>
</dbReference>
<dbReference type="SUPFAM" id="SSF64182">
    <property type="entry name" value="DHH phosphoesterases"/>
    <property type="match status" value="1"/>
</dbReference>
<organism evidence="3 4">
    <name type="scientific">Polytolypa hystricis (strain UAMH7299)</name>
    <dbReference type="NCBI Taxonomy" id="1447883"/>
    <lineage>
        <taxon>Eukaryota</taxon>
        <taxon>Fungi</taxon>
        <taxon>Dikarya</taxon>
        <taxon>Ascomycota</taxon>
        <taxon>Pezizomycotina</taxon>
        <taxon>Eurotiomycetes</taxon>
        <taxon>Eurotiomycetidae</taxon>
        <taxon>Onygenales</taxon>
        <taxon>Onygenales incertae sedis</taxon>
        <taxon>Polytolypa</taxon>
    </lineage>
</organism>
<keyword evidence="4" id="KW-1185">Reference proteome</keyword>
<dbReference type="InterPro" id="IPR004097">
    <property type="entry name" value="DHHA2"/>
</dbReference>
<evidence type="ECO:0000256" key="1">
    <source>
        <dbReference type="SAM" id="MobiDB-lite"/>
    </source>
</evidence>
<feature type="domain" description="DHHA2" evidence="2">
    <location>
        <begin position="393"/>
        <end position="591"/>
    </location>
</feature>
<reference evidence="3 4" key="1">
    <citation type="submission" date="2017-10" db="EMBL/GenBank/DDBJ databases">
        <title>Comparative genomics in systemic dimorphic fungi from Ajellomycetaceae.</title>
        <authorList>
            <person name="Munoz J.F."/>
            <person name="Mcewen J.G."/>
            <person name="Clay O.K."/>
            <person name="Cuomo C.A."/>
        </authorList>
    </citation>
    <scope>NUCLEOTIDE SEQUENCE [LARGE SCALE GENOMIC DNA]</scope>
    <source>
        <strain evidence="3 4">UAMH7299</strain>
    </source>
</reference>
<comment type="caution">
    <text evidence="3">The sequence shown here is derived from an EMBL/GenBank/DDBJ whole genome shotgun (WGS) entry which is preliminary data.</text>
</comment>
<dbReference type="PANTHER" id="PTHR12112">
    <property type="entry name" value="BNIP - RELATED"/>
    <property type="match status" value="1"/>
</dbReference>
<dbReference type="Gene3D" id="3.90.1640.10">
    <property type="entry name" value="inorganic pyrophosphatase (n-terminal core)"/>
    <property type="match status" value="1"/>
</dbReference>
<gene>
    <name evidence="3" type="ORF">AJ80_01112</name>
</gene>
<feature type="compositionally biased region" description="Gly residues" evidence="1">
    <location>
        <begin position="161"/>
        <end position="170"/>
    </location>
</feature>
<dbReference type="InterPro" id="IPR038763">
    <property type="entry name" value="DHH_sf"/>
</dbReference>
<sequence length="596" mass="65231">MTTPKPLPKRLDMLQFLKQATTTAQCAQQQQVTGGSQLPRQNPQQQQPVYVLGNPSADLDSMISAIVYAYFATTAAAAASGGSGDDTAAMHVPVINLPNVPSGRELARLRPELVTALRLAGVFMNGTRSSNSSKDEDDEKSESEILRESILTIAGLREVLRGGGGPGSGPEGQRRTAHDGSASSQPDRKRRKLDAMMVDWNAMPRIPSSRGENVRGIEGISDVYDDIDVAVVGCIDHHDDEAVVPKVDDLPSKDGVRCIQTGVGSCTSLVVRELRARGLWPEWSSSSSSVEDGVVSGDASADINQDMETSSPQQFEHYSRIIYESQAAKLALAAILIDTANMTAESKVSDIDRAAVSFLENKIQQAIITSQSANDAAATTRESQEKWDREAFYAEIKQAKENSVENLTMDEIIGRDYKEWTDSVESSDDAGTADRKVKIGICCVVKPLSWILQRTNTPPPPPEASTSAESTQQPRFHALREHLHTYARAHELDIVALMTVYTDTTTASQQTNGFYRELIVDVVNGEFSRYIKPFEERAVEYLGLEDWTSIPGIGKSSKSNDDGDRGYMRVWRQGDVTKSRKQVAPLLRSMFSGKQL</sequence>
<dbReference type="GO" id="GO:0004309">
    <property type="term" value="F:exopolyphosphatase activity"/>
    <property type="evidence" value="ECO:0007669"/>
    <property type="project" value="TreeGrafter"/>
</dbReference>
<dbReference type="Pfam" id="PF02833">
    <property type="entry name" value="DHHA2"/>
    <property type="match status" value="1"/>
</dbReference>
<proteinExistence type="predicted"/>